<protein>
    <submittedName>
        <fullName evidence="2">Glycosyltransferase</fullName>
    </submittedName>
</protein>
<dbReference type="EMBL" id="JACYFS010000008">
    <property type="protein sequence ID" value="MBD8084305.1"/>
    <property type="molecule type" value="Genomic_DNA"/>
</dbReference>
<sequence length="281" mass="33229">MTQPLISIIVPCYNQAQYLDECLQSVIGQTYQKWECIIVDDGSPDHTEEIAKSWAERNSRFRYFKKENGGVSAARNFGIDKAEGEWILPLDGDDRIGNLYLEKAAQNMSSDVELIYCNAEFFGTEKRIWNLPDYSFKEILKHNLIFCSAFYRKSSFLMTGGYDTDMIKGFEDWEFWINLLHPRTKVLKLDYTGFFYRRKEVSRDTMINNDTENLKKIENYIYRKHSEKYTAAYGNFFDMEKEIQSAKDEIENLKYHNARLLKLADETFLQKVKRKIFKQNI</sequence>
<comment type="caution">
    <text evidence="2">The sequence shown here is derived from an EMBL/GenBank/DDBJ whole genome shotgun (WGS) entry which is preliminary data.</text>
</comment>
<gene>
    <name evidence="2" type="ORF">IC610_18005</name>
</gene>
<dbReference type="PANTHER" id="PTHR22916">
    <property type="entry name" value="GLYCOSYLTRANSFERASE"/>
    <property type="match status" value="1"/>
</dbReference>
<evidence type="ECO:0000313" key="2">
    <source>
        <dbReference type="EMBL" id="MBD8084305.1"/>
    </source>
</evidence>
<dbReference type="SUPFAM" id="SSF53448">
    <property type="entry name" value="Nucleotide-diphospho-sugar transferases"/>
    <property type="match status" value="1"/>
</dbReference>
<reference evidence="2 3" key="1">
    <citation type="submission" date="2020-09" db="EMBL/GenBank/DDBJ databases">
        <title>Genome seq and assembly of Chryseobacterium sp.</title>
        <authorList>
            <person name="Chhetri G."/>
        </authorList>
    </citation>
    <scope>NUCLEOTIDE SEQUENCE [LARGE SCALE GENOMIC DNA]</scope>
    <source>
        <strain evidence="2 3">GCR10</strain>
    </source>
</reference>
<accession>A0ABR8ZG77</accession>
<dbReference type="InterPro" id="IPR029044">
    <property type="entry name" value="Nucleotide-diphossugar_trans"/>
</dbReference>
<dbReference type="Pfam" id="PF00535">
    <property type="entry name" value="Glycos_transf_2"/>
    <property type="match status" value="1"/>
</dbReference>
<dbReference type="InterPro" id="IPR001173">
    <property type="entry name" value="Glyco_trans_2-like"/>
</dbReference>
<dbReference type="RefSeq" id="WP_191738082.1">
    <property type="nucleotide sequence ID" value="NZ_JACYFS010000008.1"/>
</dbReference>
<evidence type="ECO:0000313" key="3">
    <source>
        <dbReference type="Proteomes" id="UP000637299"/>
    </source>
</evidence>
<evidence type="ECO:0000259" key="1">
    <source>
        <dbReference type="Pfam" id="PF00535"/>
    </source>
</evidence>
<organism evidence="2 3">
    <name type="scientific">Chryseobacterium caseinilyticum</name>
    <dbReference type="NCBI Taxonomy" id="2771428"/>
    <lineage>
        <taxon>Bacteria</taxon>
        <taxon>Pseudomonadati</taxon>
        <taxon>Bacteroidota</taxon>
        <taxon>Flavobacteriia</taxon>
        <taxon>Flavobacteriales</taxon>
        <taxon>Weeksellaceae</taxon>
        <taxon>Chryseobacterium group</taxon>
        <taxon>Chryseobacterium</taxon>
    </lineage>
</organism>
<dbReference type="Proteomes" id="UP000637299">
    <property type="component" value="Unassembled WGS sequence"/>
</dbReference>
<dbReference type="Gene3D" id="3.90.550.10">
    <property type="entry name" value="Spore Coat Polysaccharide Biosynthesis Protein SpsA, Chain A"/>
    <property type="match status" value="1"/>
</dbReference>
<keyword evidence="3" id="KW-1185">Reference proteome</keyword>
<name>A0ABR8ZG77_9FLAO</name>
<proteinExistence type="predicted"/>
<feature type="domain" description="Glycosyltransferase 2-like" evidence="1">
    <location>
        <begin position="7"/>
        <end position="133"/>
    </location>
</feature>